<keyword evidence="3" id="KW-1185">Reference proteome</keyword>
<dbReference type="InterPro" id="IPR006680">
    <property type="entry name" value="Amidohydro-rel"/>
</dbReference>
<evidence type="ECO:0000259" key="1">
    <source>
        <dbReference type="Pfam" id="PF01979"/>
    </source>
</evidence>
<dbReference type="CDD" id="cd01309">
    <property type="entry name" value="Met_dep_hydrolase_C"/>
    <property type="match status" value="1"/>
</dbReference>
<dbReference type="PANTHER" id="PTHR43135:SF3">
    <property type="entry name" value="ALPHA-D-RIBOSE 1-METHYLPHOSPHONATE 5-TRIPHOSPHATE DIPHOSPHATASE"/>
    <property type="match status" value="1"/>
</dbReference>
<reference evidence="2 3" key="1">
    <citation type="submission" date="2022-07" db="EMBL/GenBank/DDBJ databases">
        <title>Novel species in genus Arthrobacter.</title>
        <authorList>
            <person name="Liu Y."/>
        </authorList>
    </citation>
    <scope>NUCLEOTIDE SEQUENCE [LARGE SCALE GENOMIC DNA]</scope>
    <source>
        <strain evidence="3">zg-Y859</strain>
    </source>
</reference>
<dbReference type="RefSeq" id="WP_255864991.1">
    <property type="nucleotide sequence ID" value="NZ_CP104263.1"/>
</dbReference>
<protein>
    <submittedName>
        <fullName evidence="2">Amidohydrolase</fullName>
    </submittedName>
</protein>
<evidence type="ECO:0000313" key="2">
    <source>
        <dbReference type="EMBL" id="MCQ1949203.1"/>
    </source>
</evidence>
<dbReference type="SUPFAM" id="SSF51556">
    <property type="entry name" value="Metallo-dependent hydrolases"/>
    <property type="match status" value="1"/>
</dbReference>
<feature type="domain" description="Amidohydrolase-related" evidence="1">
    <location>
        <begin position="55"/>
        <end position="363"/>
    </location>
</feature>
<dbReference type="SUPFAM" id="SSF51338">
    <property type="entry name" value="Composite domain of metallo-dependent hydrolases"/>
    <property type="match status" value="1"/>
</dbReference>
<dbReference type="InterPro" id="IPR032466">
    <property type="entry name" value="Metal_Hydrolase"/>
</dbReference>
<sequence>MSPALQAITNAHVVPVTGRPFDGTVLVEDGRIRELGPDVVVPDGAEVLDAGGQWLLPGLVDAHTHLGVHEEGEGWAGNDSNEMTDPVMAGVRALDAVNPFDTGFDDALAGGVTTANINPGSGNPIGGQAVALHTHGRYLEEMVLRAPSGLKSALGENPKRIYSDKKQTPSTRLGTAMVIRQAFMDAQNYLGKADPNARDPHLEALAMVLKREIPWRQHAHRADDIGTALRLADEFGYELVLDHGTEAHLLADVLAERGIPVLIGPLFTTRSKVELRGRSMANPGKLAAAGVEISIITDHPVVPINFLIYQAALAVKEGLDPDEALRAVTINPARVLGLADRLGSLEPGKDADLVLWSGNPLDVMQRALKVWIGGREVYRYDLDAREQIVAPR</sequence>
<comment type="caution">
    <text evidence="2">The sequence shown here is derived from an EMBL/GenBank/DDBJ whole genome shotgun (WGS) entry which is preliminary data.</text>
</comment>
<dbReference type="EMBL" id="JANFLP010000005">
    <property type="protein sequence ID" value="MCQ1949203.1"/>
    <property type="molecule type" value="Genomic_DNA"/>
</dbReference>
<name>A0ABT1NN93_9MICC</name>
<dbReference type="InterPro" id="IPR051781">
    <property type="entry name" value="Metallo-dep_Hydrolase"/>
</dbReference>
<proteinExistence type="predicted"/>
<dbReference type="PANTHER" id="PTHR43135">
    <property type="entry name" value="ALPHA-D-RIBOSE 1-METHYLPHOSPHONATE 5-TRIPHOSPHATE DIPHOSPHATASE"/>
    <property type="match status" value="1"/>
</dbReference>
<dbReference type="Pfam" id="PF01979">
    <property type="entry name" value="Amidohydro_1"/>
    <property type="match status" value="1"/>
</dbReference>
<dbReference type="Gene3D" id="3.20.20.140">
    <property type="entry name" value="Metal-dependent hydrolases"/>
    <property type="match status" value="1"/>
</dbReference>
<evidence type="ECO:0000313" key="3">
    <source>
        <dbReference type="Proteomes" id="UP001206924"/>
    </source>
</evidence>
<organism evidence="2 3">
    <name type="scientific">Arthrobacter jinronghuae</name>
    <dbReference type="NCBI Taxonomy" id="2964609"/>
    <lineage>
        <taxon>Bacteria</taxon>
        <taxon>Bacillati</taxon>
        <taxon>Actinomycetota</taxon>
        <taxon>Actinomycetes</taxon>
        <taxon>Micrococcales</taxon>
        <taxon>Micrococcaceae</taxon>
        <taxon>Arthrobacter</taxon>
    </lineage>
</organism>
<accession>A0ABT1NN93</accession>
<dbReference type="InterPro" id="IPR011059">
    <property type="entry name" value="Metal-dep_hydrolase_composite"/>
</dbReference>
<gene>
    <name evidence="2" type="ORF">NNX28_04570</name>
</gene>
<dbReference type="Proteomes" id="UP001206924">
    <property type="component" value="Unassembled WGS sequence"/>
</dbReference>